<dbReference type="PANTHER" id="PTHR11439">
    <property type="entry name" value="GAG-POL-RELATED RETROTRANSPOSON"/>
    <property type="match status" value="1"/>
</dbReference>
<feature type="domain" description="Reverse transcriptase Ty1/copia-type" evidence="1">
    <location>
        <begin position="203"/>
        <end position="283"/>
    </location>
</feature>
<organism evidence="2 3">
    <name type="scientific">Lithospermum erythrorhizon</name>
    <name type="common">Purple gromwell</name>
    <name type="synonym">Lithospermum officinale var. erythrorhizon</name>
    <dbReference type="NCBI Taxonomy" id="34254"/>
    <lineage>
        <taxon>Eukaryota</taxon>
        <taxon>Viridiplantae</taxon>
        <taxon>Streptophyta</taxon>
        <taxon>Embryophyta</taxon>
        <taxon>Tracheophyta</taxon>
        <taxon>Spermatophyta</taxon>
        <taxon>Magnoliopsida</taxon>
        <taxon>eudicotyledons</taxon>
        <taxon>Gunneridae</taxon>
        <taxon>Pentapetalae</taxon>
        <taxon>asterids</taxon>
        <taxon>lamiids</taxon>
        <taxon>Boraginales</taxon>
        <taxon>Boraginaceae</taxon>
        <taxon>Boraginoideae</taxon>
        <taxon>Lithospermeae</taxon>
        <taxon>Lithospermum</taxon>
    </lineage>
</organism>
<keyword evidence="2" id="KW-0812">Transmembrane</keyword>
<reference evidence="2 3" key="1">
    <citation type="submission" date="2024-01" db="EMBL/GenBank/DDBJ databases">
        <title>The complete chloroplast genome sequence of Lithospermum erythrorhizon: insights into the phylogenetic relationship among Boraginaceae species and the maternal lineages of purple gromwells.</title>
        <authorList>
            <person name="Okada T."/>
            <person name="Watanabe K."/>
        </authorList>
    </citation>
    <scope>NUCLEOTIDE SEQUENCE [LARGE SCALE GENOMIC DNA]</scope>
</reference>
<dbReference type="AlphaFoldDB" id="A0AAV3P4M3"/>
<dbReference type="InterPro" id="IPR043502">
    <property type="entry name" value="DNA/RNA_pol_sf"/>
</dbReference>
<evidence type="ECO:0000313" key="2">
    <source>
        <dbReference type="EMBL" id="GAA0146183.1"/>
    </source>
</evidence>
<comment type="caution">
    <text evidence="2">The sequence shown here is derived from an EMBL/GenBank/DDBJ whole genome shotgun (WGS) entry which is preliminary data.</text>
</comment>
<protein>
    <submittedName>
        <fullName evidence="2">Transmembrane signal receptor</fullName>
    </submittedName>
</protein>
<keyword evidence="3" id="KW-1185">Reference proteome</keyword>
<evidence type="ECO:0000259" key="1">
    <source>
        <dbReference type="Pfam" id="PF07727"/>
    </source>
</evidence>
<dbReference type="PANTHER" id="PTHR11439:SF470">
    <property type="entry name" value="CYSTEINE-RICH RLK (RECEPTOR-LIKE PROTEIN KINASE) 8"/>
    <property type="match status" value="1"/>
</dbReference>
<keyword evidence="2" id="KW-0472">Membrane</keyword>
<sequence length="391" mass="44591">MNLKPSLKHDKDGEERVMQFLLGLNDEYEAIGNQILLMDPLPSVSKYKSMVVNMEKQRQVQHFAHEVEVGKAMKHGSNGADSSHAVHFTNFSVKSIGIVKLPANLKLVDYLYVPSFKSNLLFVSKIVKTSSVRFSFFVNHYQDFDSQKVLALAREAKGLYLLDFNSFNEQTISNTEPYLFKQANGSVEWRQAIQEEIAILEKNHTWEVVDLPTGHNPIGCKWIYKVKCKKDGSVERLKAKFVAKGYNQIDGVDYFDSFSHVAKMVTVKILLTMTAAKGEEVLHDAFTIKDLGIAKFFLGIEIARLEKGMHLSQQKLSSPTCPTQYRRLVGRLLYLNFTRPDLTFSVHHLSQFMRAPSVHHWEAALHIVKYLKGFITHGLYYPANTNFQLEA</sequence>
<dbReference type="InterPro" id="IPR013103">
    <property type="entry name" value="RVT_2"/>
</dbReference>
<dbReference type="Proteomes" id="UP001454036">
    <property type="component" value="Unassembled WGS sequence"/>
</dbReference>
<name>A0AAV3P4M3_LITER</name>
<dbReference type="Pfam" id="PF07727">
    <property type="entry name" value="RVT_2"/>
    <property type="match status" value="1"/>
</dbReference>
<dbReference type="SUPFAM" id="SSF56672">
    <property type="entry name" value="DNA/RNA polymerases"/>
    <property type="match status" value="1"/>
</dbReference>
<evidence type="ECO:0000313" key="3">
    <source>
        <dbReference type="Proteomes" id="UP001454036"/>
    </source>
</evidence>
<keyword evidence="2" id="KW-0675">Receptor</keyword>
<accession>A0AAV3P4M3</accession>
<proteinExistence type="predicted"/>
<gene>
    <name evidence="2" type="ORF">LIER_06196</name>
</gene>
<dbReference type="EMBL" id="BAABME010000890">
    <property type="protein sequence ID" value="GAA0146183.1"/>
    <property type="molecule type" value="Genomic_DNA"/>
</dbReference>